<reference evidence="1" key="2">
    <citation type="journal article" date="2021" name="PeerJ">
        <title>Extensive microbial diversity within the chicken gut microbiome revealed by metagenomics and culture.</title>
        <authorList>
            <person name="Gilroy R."/>
            <person name="Ravi A."/>
            <person name="Getino M."/>
            <person name="Pursley I."/>
            <person name="Horton D.L."/>
            <person name="Alikhan N.F."/>
            <person name="Baker D."/>
            <person name="Gharbi K."/>
            <person name="Hall N."/>
            <person name="Watson M."/>
            <person name="Adriaenssens E.M."/>
            <person name="Foster-Nyarko E."/>
            <person name="Jarju S."/>
            <person name="Secka A."/>
            <person name="Antonio M."/>
            <person name="Oren A."/>
            <person name="Chaudhuri R.R."/>
            <person name="La Ragione R."/>
            <person name="Hildebrand F."/>
            <person name="Pallen M.J."/>
        </authorList>
    </citation>
    <scope>NUCLEOTIDE SEQUENCE</scope>
    <source>
        <strain evidence="1">ChiSxjej2B14-8506</strain>
    </source>
</reference>
<dbReference type="InterPro" id="IPR050583">
    <property type="entry name" value="Mycobacterial_A85_antigen"/>
</dbReference>
<evidence type="ECO:0000313" key="1">
    <source>
        <dbReference type="EMBL" id="HIU46855.1"/>
    </source>
</evidence>
<dbReference type="Gene3D" id="3.40.50.1820">
    <property type="entry name" value="alpha/beta hydrolase"/>
    <property type="match status" value="1"/>
</dbReference>
<dbReference type="EMBL" id="DVNK01000039">
    <property type="protein sequence ID" value="HIU46855.1"/>
    <property type="molecule type" value="Genomic_DNA"/>
</dbReference>
<dbReference type="Proteomes" id="UP000824123">
    <property type="component" value="Unassembled WGS sequence"/>
</dbReference>
<gene>
    <name evidence="1" type="ORF">IAC59_06315</name>
</gene>
<dbReference type="AlphaFoldDB" id="A0A9D1LRR9"/>
<evidence type="ECO:0000313" key="2">
    <source>
        <dbReference type="Proteomes" id="UP000824123"/>
    </source>
</evidence>
<dbReference type="SUPFAM" id="SSF53474">
    <property type="entry name" value="alpha/beta-Hydrolases"/>
    <property type="match status" value="1"/>
</dbReference>
<accession>A0A9D1LRR9</accession>
<dbReference type="InterPro" id="IPR000801">
    <property type="entry name" value="Esterase-like"/>
</dbReference>
<organism evidence="1 2">
    <name type="scientific">Candidatus Fimadaptatus faecigallinarum</name>
    <dbReference type="NCBI Taxonomy" id="2840814"/>
    <lineage>
        <taxon>Bacteria</taxon>
        <taxon>Bacillati</taxon>
        <taxon>Bacillota</taxon>
        <taxon>Clostridia</taxon>
        <taxon>Eubacteriales</taxon>
        <taxon>Candidatus Fimadaptatus</taxon>
    </lineage>
</organism>
<reference evidence="1" key="1">
    <citation type="submission" date="2020-10" db="EMBL/GenBank/DDBJ databases">
        <authorList>
            <person name="Gilroy R."/>
        </authorList>
    </citation>
    <scope>NUCLEOTIDE SEQUENCE</scope>
    <source>
        <strain evidence="1">ChiSxjej2B14-8506</strain>
    </source>
</reference>
<comment type="caution">
    <text evidence="1">The sequence shown here is derived from an EMBL/GenBank/DDBJ whole genome shotgun (WGS) entry which is preliminary data.</text>
</comment>
<dbReference type="GO" id="GO:0016747">
    <property type="term" value="F:acyltransferase activity, transferring groups other than amino-acyl groups"/>
    <property type="evidence" value="ECO:0007669"/>
    <property type="project" value="TreeGrafter"/>
</dbReference>
<dbReference type="PANTHER" id="PTHR48098:SF1">
    <property type="entry name" value="DIACYLGLYCEROL ACYLTRANSFERASE_MYCOLYLTRANSFERASE AG85A"/>
    <property type="match status" value="1"/>
</dbReference>
<name>A0A9D1LRR9_9FIRM</name>
<sequence>MALIHVNFFSEALGMCASCDVVLPQRASRQIGMAAATRGDKHPTLWLLHGASDDQTIWQRRTSIERYAAALGLAVVMPAVGLSSYADMAHGGAYYTYVSKELPKIMRSMFPLSDRREDNFIAGLSMGGAGCLKIGLNNPENYAAIGCFSAGAQNRIKPMQPERAARMIMTYGTSDYKALEGTVNDPLYAARRILDEGRPCPRIFHSIGTEDFLLDSARATRDFFTALPGNPFDYTYEEHPGAHTWEYWDEHIQDFLKYLGLAPVTGILN</sequence>
<dbReference type="InterPro" id="IPR029058">
    <property type="entry name" value="AB_hydrolase_fold"/>
</dbReference>
<dbReference type="PANTHER" id="PTHR48098">
    <property type="entry name" value="ENTEROCHELIN ESTERASE-RELATED"/>
    <property type="match status" value="1"/>
</dbReference>
<dbReference type="Pfam" id="PF00756">
    <property type="entry name" value="Esterase"/>
    <property type="match status" value="1"/>
</dbReference>
<protein>
    <submittedName>
        <fullName evidence="1">Esterase family protein</fullName>
    </submittedName>
</protein>
<proteinExistence type="predicted"/>